<accession>A0A3P6GQA4</accession>
<dbReference type="EMBL" id="LR031880">
    <property type="protein sequence ID" value="VDD60404.1"/>
    <property type="molecule type" value="Genomic_DNA"/>
</dbReference>
<dbReference type="AlphaFoldDB" id="A0A3P6GQA4"/>
<gene>
    <name evidence="2" type="ORF">BOLC6T35857H</name>
</gene>
<protein>
    <submittedName>
        <fullName evidence="2">Uncharacterized protein</fullName>
    </submittedName>
</protein>
<proteinExistence type="predicted"/>
<evidence type="ECO:0000256" key="1">
    <source>
        <dbReference type="SAM" id="MobiDB-lite"/>
    </source>
</evidence>
<feature type="region of interest" description="Disordered" evidence="1">
    <location>
        <begin position="1"/>
        <end position="61"/>
    </location>
</feature>
<feature type="compositionally biased region" description="Polar residues" evidence="1">
    <location>
        <begin position="43"/>
        <end position="53"/>
    </location>
</feature>
<reference evidence="2" key="1">
    <citation type="submission" date="2018-11" db="EMBL/GenBank/DDBJ databases">
        <authorList>
            <consortium name="Genoscope - CEA"/>
            <person name="William W."/>
        </authorList>
    </citation>
    <scope>NUCLEOTIDE SEQUENCE</scope>
</reference>
<sequence length="61" mass="6775">MMMQTDFRAQASDQVVELPPEQATIPLPQRGEGRPPISKRRTATQCHLTGASTRKSKLTKP</sequence>
<evidence type="ECO:0000313" key="2">
    <source>
        <dbReference type="EMBL" id="VDD60404.1"/>
    </source>
</evidence>
<organism evidence="2">
    <name type="scientific">Brassica oleracea</name>
    <name type="common">Wild cabbage</name>
    <dbReference type="NCBI Taxonomy" id="3712"/>
    <lineage>
        <taxon>Eukaryota</taxon>
        <taxon>Viridiplantae</taxon>
        <taxon>Streptophyta</taxon>
        <taxon>Embryophyta</taxon>
        <taxon>Tracheophyta</taxon>
        <taxon>Spermatophyta</taxon>
        <taxon>Magnoliopsida</taxon>
        <taxon>eudicotyledons</taxon>
        <taxon>Gunneridae</taxon>
        <taxon>Pentapetalae</taxon>
        <taxon>rosids</taxon>
        <taxon>malvids</taxon>
        <taxon>Brassicales</taxon>
        <taxon>Brassicaceae</taxon>
        <taxon>Brassiceae</taxon>
        <taxon>Brassica</taxon>
    </lineage>
</organism>
<name>A0A3P6GQA4_BRAOL</name>